<protein>
    <submittedName>
        <fullName evidence="2">Uncharacterized protein</fullName>
    </submittedName>
</protein>
<evidence type="ECO:0000313" key="2">
    <source>
        <dbReference type="EMBL" id="SDN26465.1"/>
    </source>
</evidence>
<dbReference type="Proteomes" id="UP000182783">
    <property type="component" value="Unassembled WGS sequence"/>
</dbReference>
<dbReference type="Proteomes" id="UP000070252">
    <property type="component" value="Unassembled WGS sequence"/>
</dbReference>
<evidence type="ECO:0000313" key="1">
    <source>
        <dbReference type="EMBL" id="KWX79921.1"/>
    </source>
</evidence>
<accession>A0A1G9ZZ96</accession>
<dbReference type="AlphaFoldDB" id="A0A1G9ZZ96"/>
<proteinExistence type="predicted"/>
<gene>
    <name evidence="1" type="ORF">AML91_01765</name>
    <name evidence="2" type="ORF">SAMN05216191_1347</name>
</gene>
<dbReference type="EMBL" id="LIPY01000082">
    <property type="protein sequence ID" value="KWX79921.1"/>
    <property type="molecule type" value="Genomic_DNA"/>
</dbReference>
<dbReference type="RefSeq" id="WP_062519410.1">
    <property type="nucleotide sequence ID" value="NZ_CP048429.1"/>
</dbReference>
<sequence length="105" mass="10734">MNVSSIGIKKTGAAVQPFMTNLYVVTATVDPASLATVTGAVTSAITATGAALGDRVELFPPADMQGVMAFGYVSAANAVKISFFNPTAGTIDLASGTWTIHVIRK</sequence>
<dbReference type="EMBL" id="FNGM01000034">
    <property type="protein sequence ID" value="SDN26465.1"/>
    <property type="molecule type" value="Genomic_DNA"/>
</dbReference>
<keyword evidence="3" id="KW-1185">Reference proteome</keyword>
<evidence type="ECO:0000313" key="4">
    <source>
        <dbReference type="Proteomes" id="UP000182783"/>
    </source>
</evidence>
<reference evidence="1 3" key="1">
    <citation type="submission" date="2015-08" db="EMBL/GenBank/DDBJ databases">
        <title>Genome of Paenibacillus jilunlii.</title>
        <authorList>
            <person name="Sant'Anna F.H."/>
            <person name="Ambrosini A."/>
            <person name="Souza R."/>
            <person name="Bach E."/>
            <person name="Fernandes G."/>
            <person name="Balsanelli E."/>
            <person name="Baura V.A."/>
            <person name="Pedrosa F.O."/>
            <person name="Souza E.M."/>
            <person name="Passaglia L."/>
        </authorList>
    </citation>
    <scope>NUCLEOTIDE SEQUENCE [LARGE SCALE GENOMIC DNA]</scope>
    <source>
        <strain evidence="1 3">DSM 23019</strain>
    </source>
</reference>
<reference evidence="2 4" key="2">
    <citation type="submission" date="2016-10" db="EMBL/GenBank/DDBJ databases">
        <authorList>
            <person name="de Groot N.N."/>
        </authorList>
    </citation>
    <scope>NUCLEOTIDE SEQUENCE [LARGE SCALE GENOMIC DNA]</scope>
    <source>
        <strain evidence="2 4">CGMCC 1.10239</strain>
    </source>
</reference>
<dbReference type="OrthoDB" id="2629095at2"/>
<name>A0A1G9ZZ96_9BACL</name>
<evidence type="ECO:0000313" key="3">
    <source>
        <dbReference type="Proteomes" id="UP000070252"/>
    </source>
</evidence>
<organism evidence="2 4">
    <name type="scientific">Paenibacillus jilunlii</name>
    <dbReference type="NCBI Taxonomy" id="682956"/>
    <lineage>
        <taxon>Bacteria</taxon>
        <taxon>Bacillati</taxon>
        <taxon>Bacillota</taxon>
        <taxon>Bacilli</taxon>
        <taxon>Bacillales</taxon>
        <taxon>Paenibacillaceae</taxon>
        <taxon>Paenibacillus</taxon>
    </lineage>
</organism>